<dbReference type="EMBL" id="GBXM01106250">
    <property type="protein sequence ID" value="JAH02327.1"/>
    <property type="molecule type" value="Transcribed_RNA"/>
</dbReference>
<protein>
    <submittedName>
        <fullName evidence="1">Uncharacterized protein</fullName>
    </submittedName>
</protein>
<reference evidence="1" key="2">
    <citation type="journal article" date="2015" name="Fish Shellfish Immunol.">
        <title>Early steps in the European eel (Anguilla anguilla)-Vibrio vulnificus interaction in the gills: Role of the RtxA13 toxin.</title>
        <authorList>
            <person name="Callol A."/>
            <person name="Pajuelo D."/>
            <person name="Ebbesson L."/>
            <person name="Teles M."/>
            <person name="MacKenzie S."/>
            <person name="Amaro C."/>
        </authorList>
    </citation>
    <scope>NUCLEOTIDE SEQUENCE</scope>
</reference>
<organism evidence="1">
    <name type="scientific">Anguilla anguilla</name>
    <name type="common">European freshwater eel</name>
    <name type="synonym">Muraena anguilla</name>
    <dbReference type="NCBI Taxonomy" id="7936"/>
    <lineage>
        <taxon>Eukaryota</taxon>
        <taxon>Metazoa</taxon>
        <taxon>Chordata</taxon>
        <taxon>Craniata</taxon>
        <taxon>Vertebrata</taxon>
        <taxon>Euteleostomi</taxon>
        <taxon>Actinopterygii</taxon>
        <taxon>Neopterygii</taxon>
        <taxon>Teleostei</taxon>
        <taxon>Anguilliformes</taxon>
        <taxon>Anguillidae</taxon>
        <taxon>Anguilla</taxon>
    </lineage>
</organism>
<reference evidence="1" key="1">
    <citation type="submission" date="2014-11" db="EMBL/GenBank/DDBJ databases">
        <authorList>
            <person name="Amaro Gonzalez C."/>
        </authorList>
    </citation>
    <scope>NUCLEOTIDE SEQUENCE</scope>
</reference>
<sequence length="16" mass="1632">MSVIAVVPESLLCPCA</sequence>
<name>A0A0E9PDI8_ANGAN</name>
<accession>A0A0E9PDI8</accession>
<dbReference type="AlphaFoldDB" id="A0A0E9PDI8"/>
<proteinExistence type="predicted"/>
<evidence type="ECO:0000313" key="1">
    <source>
        <dbReference type="EMBL" id="JAH02327.1"/>
    </source>
</evidence>